<dbReference type="GO" id="GO:0006164">
    <property type="term" value="P:purine nucleotide biosynthetic process"/>
    <property type="evidence" value="ECO:0007669"/>
    <property type="project" value="UniProtKB-KW"/>
</dbReference>
<keyword evidence="10 12" id="KW-0486">Methionine biosynthesis</keyword>
<evidence type="ECO:0000256" key="10">
    <source>
        <dbReference type="ARBA" id="ARBA00023167"/>
    </source>
</evidence>
<feature type="domain" description="Tetrahydrofolate dehydrogenase/cyclohydrolase NAD(P)-binding" evidence="14">
    <location>
        <begin position="139"/>
        <end position="293"/>
    </location>
</feature>
<feature type="domain" description="Tetrahydrofolate dehydrogenase/cyclohydrolase catalytic" evidence="13">
    <location>
        <begin position="6"/>
        <end position="120"/>
    </location>
</feature>
<dbReference type="PANTHER" id="PTHR48099:SF5">
    <property type="entry name" value="C-1-TETRAHYDROFOLATE SYNTHASE, CYTOPLASMIC"/>
    <property type="match status" value="1"/>
</dbReference>
<dbReference type="Proteomes" id="UP000319619">
    <property type="component" value="Unassembled WGS sequence"/>
</dbReference>
<dbReference type="GO" id="GO:0009086">
    <property type="term" value="P:methionine biosynthetic process"/>
    <property type="evidence" value="ECO:0007669"/>
    <property type="project" value="UniProtKB-KW"/>
</dbReference>
<comment type="caution">
    <text evidence="12">Lacks conserved residue(s) required for the propagation of feature annotation.</text>
</comment>
<evidence type="ECO:0000256" key="4">
    <source>
        <dbReference type="ARBA" id="ARBA00022605"/>
    </source>
</evidence>
<dbReference type="SUPFAM" id="SSF51735">
    <property type="entry name" value="NAD(P)-binding Rossmann-fold domains"/>
    <property type="match status" value="1"/>
</dbReference>
<feature type="binding site" evidence="12">
    <location>
        <begin position="165"/>
        <end position="167"/>
    </location>
    <ligand>
        <name>NADP(+)</name>
        <dbReference type="ChEBI" id="CHEBI:58349"/>
    </ligand>
</feature>
<keyword evidence="7 12" id="KW-0521">NADP</keyword>
<evidence type="ECO:0000256" key="11">
    <source>
        <dbReference type="ARBA" id="ARBA00023268"/>
    </source>
</evidence>
<keyword evidence="9 12" id="KW-0368">Histidine biosynthesis</keyword>
<comment type="caution">
    <text evidence="15">The sequence shown here is derived from an EMBL/GenBank/DDBJ whole genome shotgun (WGS) entry which is preliminary data.</text>
</comment>
<dbReference type="EMBL" id="NJBN01000002">
    <property type="protein sequence ID" value="TKJ41632.1"/>
    <property type="molecule type" value="Genomic_DNA"/>
</dbReference>
<keyword evidence="11 12" id="KW-0511">Multifunctional enzyme</keyword>
<evidence type="ECO:0000256" key="12">
    <source>
        <dbReference type="HAMAP-Rule" id="MF_01576"/>
    </source>
</evidence>
<dbReference type="PRINTS" id="PR00085">
    <property type="entry name" value="THFDHDRGNASE"/>
</dbReference>
<comment type="pathway">
    <text evidence="1 12">One-carbon metabolism; tetrahydrofolate interconversion.</text>
</comment>
<dbReference type="UniPathway" id="UPA00193"/>
<dbReference type="GO" id="GO:0004488">
    <property type="term" value="F:methylenetetrahydrofolate dehydrogenase (NADP+) activity"/>
    <property type="evidence" value="ECO:0007669"/>
    <property type="project" value="UniProtKB-UniRule"/>
</dbReference>
<organism evidence="15 16">
    <name type="scientific">candidate division LCP-89 bacterium B3_LCP</name>
    <dbReference type="NCBI Taxonomy" id="2012998"/>
    <lineage>
        <taxon>Bacteria</taxon>
        <taxon>Pseudomonadati</taxon>
        <taxon>Bacteria division LCP-89</taxon>
    </lineage>
</organism>
<evidence type="ECO:0000256" key="7">
    <source>
        <dbReference type="ARBA" id="ARBA00022857"/>
    </source>
</evidence>
<proteinExistence type="inferred from homology"/>
<gene>
    <name evidence="12" type="primary">folD</name>
    <name evidence="15" type="ORF">CEE37_03435</name>
</gene>
<comment type="catalytic activity">
    <reaction evidence="12">
        <text>(6R)-5,10-methenyltetrahydrofolate + H2O = (6R)-10-formyltetrahydrofolate + H(+)</text>
        <dbReference type="Rhea" id="RHEA:23700"/>
        <dbReference type="ChEBI" id="CHEBI:15377"/>
        <dbReference type="ChEBI" id="CHEBI:15378"/>
        <dbReference type="ChEBI" id="CHEBI:57455"/>
        <dbReference type="ChEBI" id="CHEBI:195366"/>
        <dbReference type="EC" id="3.5.4.9"/>
    </reaction>
</comment>
<dbReference type="FunFam" id="3.40.50.10860:FF:000005">
    <property type="entry name" value="C-1-tetrahydrofolate synthase, cytoplasmic, putative"/>
    <property type="match status" value="1"/>
</dbReference>
<evidence type="ECO:0000256" key="5">
    <source>
        <dbReference type="ARBA" id="ARBA00022755"/>
    </source>
</evidence>
<evidence type="ECO:0000313" key="15">
    <source>
        <dbReference type="EMBL" id="TKJ41632.1"/>
    </source>
</evidence>
<dbReference type="InterPro" id="IPR020867">
    <property type="entry name" value="THF_DH/CycHdrlase_CS"/>
</dbReference>
<dbReference type="PROSITE" id="PS00767">
    <property type="entry name" value="THF_DHG_CYH_2"/>
    <property type="match status" value="1"/>
</dbReference>
<dbReference type="GO" id="GO:0005829">
    <property type="term" value="C:cytosol"/>
    <property type="evidence" value="ECO:0007669"/>
    <property type="project" value="TreeGrafter"/>
</dbReference>
<dbReference type="GO" id="GO:0004477">
    <property type="term" value="F:methenyltetrahydrofolate cyclohydrolase activity"/>
    <property type="evidence" value="ECO:0007669"/>
    <property type="project" value="UniProtKB-UniRule"/>
</dbReference>
<comment type="function">
    <text evidence="12">Catalyzes the oxidation of 5,10-methylenetetrahydrofolate to 5,10-methenyltetrahydrofolate and then the hydrolysis of 5,10-methenyltetrahydrofolate to 10-formyltetrahydrofolate.</text>
</comment>
<comment type="subunit">
    <text evidence="2 12">Homodimer.</text>
</comment>
<dbReference type="InterPro" id="IPR000672">
    <property type="entry name" value="THF_DH/CycHdrlase"/>
</dbReference>
<comment type="catalytic activity">
    <reaction evidence="12">
        <text>(6R)-5,10-methylene-5,6,7,8-tetrahydrofolate + NADP(+) = (6R)-5,10-methenyltetrahydrofolate + NADPH</text>
        <dbReference type="Rhea" id="RHEA:22812"/>
        <dbReference type="ChEBI" id="CHEBI:15636"/>
        <dbReference type="ChEBI" id="CHEBI:57455"/>
        <dbReference type="ChEBI" id="CHEBI:57783"/>
        <dbReference type="ChEBI" id="CHEBI:58349"/>
        <dbReference type="EC" id="1.5.1.5"/>
    </reaction>
</comment>
<name>A0A532V3C9_UNCL8</name>
<dbReference type="EC" id="1.5.1.5" evidence="12"/>
<evidence type="ECO:0000256" key="2">
    <source>
        <dbReference type="ARBA" id="ARBA00011738"/>
    </source>
</evidence>
<evidence type="ECO:0000256" key="9">
    <source>
        <dbReference type="ARBA" id="ARBA00023102"/>
    </source>
</evidence>
<dbReference type="Gene3D" id="3.40.50.720">
    <property type="entry name" value="NAD(P)-binding Rossmann-like Domain"/>
    <property type="match status" value="1"/>
</dbReference>
<dbReference type="InterPro" id="IPR020630">
    <property type="entry name" value="THF_DH/CycHdrlase_cat_dom"/>
</dbReference>
<feature type="binding site" evidence="12">
    <location>
        <position position="235"/>
    </location>
    <ligand>
        <name>NADP(+)</name>
        <dbReference type="ChEBI" id="CHEBI:58349"/>
    </ligand>
</feature>
<dbReference type="GO" id="GO:0000105">
    <property type="term" value="P:L-histidine biosynthetic process"/>
    <property type="evidence" value="ECO:0007669"/>
    <property type="project" value="UniProtKB-KW"/>
</dbReference>
<evidence type="ECO:0000259" key="14">
    <source>
        <dbReference type="Pfam" id="PF02882"/>
    </source>
</evidence>
<evidence type="ECO:0000256" key="8">
    <source>
        <dbReference type="ARBA" id="ARBA00023002"/>
    </source>
</evidence>
<keyword evidence="8 12" id="KW-0560">Oxidoreductase</keyword>
<evidence type="ECO:0000256" key="6">
    <source>
        <dbReference type="ARBA" id="ARBA00022801"/>
    </source>
</evidence>
<dbReference type="GO" id="GO:0035999">
    <property type="term" value="P:tetrahydrofolate interconversion"/>
    <property type="evidence" value="ECO:0007669"/>
    <property type="project" value="UniProtKB-UniRule"/>
</dbReference>
<keyword evidence="3 12" id="KW-0554">One-carbon metabolism</keyword>
<evidence type="ECO:0000256" key="1">
    <source>
        <dbReference type="ARBA" id="ARBA00004777"/>
    </source>
</evidence>
<keyword evidence="6 12" id="KW-0378">Hydrolase</keyword>
<keyword evidence="4 12" id="KW-0028">Amino-acid biosynthesis</keyword>
<dbReference type="InterPro" id="IPR036291">
    <property type="entry name" value="NAD(P)-bd_dom_sf"/>
</dbReference>
<sequence length="294" mass="31400">MSAKIIDGKAISGQIKGEIAEETKKLKGKGIVPGLGFILVGDDPASRTYVRMKGKACEAVGFHSVTQKLPPDTTQAELMKWVTQFNLDPDISGFLVQLPLPDHLDETEVIEAVDPNKDVDCFNPYNVGRLPSGREAFAPCTPAGVIELLMRSGYDPAGRHVVIVGRSSIVGRPLATLLSRKAPGGNATVTLCHSRSGDLTYFLKQADIVVAAIGSPEMIHGDMIKPGCVVIDVGVNRVEVPKEVNEKGYRLVGDVHFDSAREVAEAITPVPGGVGPMTIAMLLKNTLRAAQRKA</sequence>
<dbReference type="InterPro" id="IPR046346">
    <property type="entry name" value="Aminoacid_DH-like_N_sf"/>
</dbReference>
<evidence type="ECO:0000256" key="3">
    <source>
        <dbReference type="ARBA" id="ARBA00022563"/>
    </source>
</evidence>
<dbReference type="CDD" id="cd01080">
    <property type="entry name" value="NAD_bind_m-THF_DH_Cyclohyd"/>
    <property type="match status" value="1"/>
</dbReference>
<dbReference type="Pfam" id="PF00763">
    <property type="entry name" value="THF_DHG_CYH"/>
    <property type="match status" value="1"/>
</dbReference>
<dbReference type="HAMAP" id="MF_01576">
    <property type="entry name" value="THF_DHG_CYH"/>
    <property type="match status" value="1"/>
</dbReference>
<accession>A0A532V3C9</accession>
<protein>
    <recommendedName>
        <fullName evidence="12">Bifunctional protein FolD</fullName>
    </recommendedName>
    <domain>
        <recommendedName>
            <fullName evidence="12">Methylenetetrahydrofolate dehydrogenase</fullName>
            <ecNumber evidence="12">1.5.1.5</ecNumber>
        </recommendedName>
    </domain>
    <domain>
        <recommendedName>
            <fullName evidence="12">Methenyltetrahydrofolate cyclohydrolase</fullName>
            <ecNumber evidence="12">3.5.4.9</ecNumber>
        </recommendedName>
    </domain>
</protein>
<keyword evidence="5 12" id="KW-0658">Purine biosynthesis</keyword>
<evidence type="ECO:0000259" key="13">
    <source>
        <dbReference type="Pfam" id="PF00763"/>
    </source>
</evidence>
<reference evidence="15 16" key="1">
    <citation type="submission" date="2017-06" db="EMBL/GenBank/DDBJ databases">
        <title>Novel microbial phyla capable of carbon fixation and sulfur reduction in deep-sea sediments.</title>
        <authorList>
            <person name="Huang J."/>
            <person name="Baker B."/>
            <person name="Wang Y."/>
        </authorList>
    </citation>
    <scope>NUCLEOTIDE SEQUENCE [LARGE SCALE GENOMIC DNA]</scope>
    <source>
        <strain evidence="15">B3_LCP</strain>
    </source>
</reference>
<dbReference type="Pfam" id="PF02882">
    <property type="entry name" value="THF_DHG_CYH_C"/>
    <property type="match status" value="1"/>
</dbReference>
<dbReference type="SUPFAM" id="SSF53223">
    <property type="entry name" value="Aminoacid dehydrogenase-like, N-terminal domain"/>
    <property type="match status" value="1"/>
</dbReference>
<dbReference type="AlphaFoldDB" id="A0A532V3C9"/>
<dbReference type="Gene3D" id="3.40.50.10860">
    <property type="entry name" value="Leucine Dehydrogenase, chain A, domain 1"/>
    <property type="match status" value="1"/>
</dbReference>
<evidence type="ECO:0000313" key="16">
    <source>
        <dbReference type="Proteomes" id="UP000319619"/>
    </source>
</evidence>
<dbReference type="FunFam" id="3.40.50.720:FF:000006">
    <property type="entry name" value="Bifunctional protein FolD"/>
    <property type="match status" value="1"/>
</dbReference>
<comment type="similarity">
    <text evidence="12">Belongs to the tetrahydrofolate dehydrogenase/cyclohydrolase family.</text>
</comment>
<dbReference type="EC" id="3.5.4.9" evidence="12"/>
<dbReference type="PANTHER" id="PTHR48099">
    <property type="entry name" value="C-1-TETRAHYDROFOLATE SYNTHASE, CYTOPLASMIC-RELATED"/>
    <property type="match status" value="1"/>
</dbReference>
<dbReference type="InterPro" id="IPR020631">
    <property type="entry name" value="THF_DH/CycHdrlase_NAD-bd_dom"/>
</dbReference>